<dbReference type="InterPro" id="IPR036397">
    <property type="entry name" value="RNaseH_sf"/>
</dbReference>
<evidence type="ECO:0000313" key="2">
    <source>
        <dbReference type="EMBL" id="CDU23184.1"/>
    </source>
</evidence>
<dbReference type="Pfam" id="PF03184">
    <property type="entry name" value="DDE_1"/>
    <property type="match status" value="1"/>
</dbReference>
<dbReference type="InterPro" id="IPR050863">
    <property type="entry name" value="CenT-Element_Derived"/>
</dbReference>
<dbReference type="EMBL" id="LK056662">
    <property type="protein sequence ID" value="CDU23184.1"/>
    <property type="molecule type" value="Genomic_DNA"/>
</dbReference>
<dbReference type="PANTHER" id="PTHR19303">
    <property type="entry name" value="TRANSPOSON"/>
    <property type="match status" value="1"/>
</dbReference>
<name>A0A127ZAT3_9BASI</name>
<gene>
    <name evidence="2" type="ORF">SPSC_01813</name>
</gene>
<dbReference type="GO" id="GO:0005634">
    <property type="term" value="C:nucleus"/>
    <property type="evidence" value="ECO:0007669"/>
    <property type="project" value="TreeGrafter"/>
</dbReference>
<dbReference type="PANTHER" id="PTHR19303:SF74">
    <property type="entry name" value="POGO TRANSPOSABLE ELEMENT WITH KRAB DOMAIN"/>
    <property type="match status" value="1"/>
</dbReference>
<accession>A0A127ZAT3</accession>
<dbReference type="Gene3D" id="3.30.420.10">
    <property type="entry name" value="Ribonuclease H-like superfamily/Ribonuclease H"/>
    <property type="match status" value="1"/>
</dbReference>
<dbReference type="AlphaFoldDB" id="A0A127ZAT3"/>
<sequence>MPGELKLLAEQLLQQQTDSNNATLGKNWVSTFKQHHPELTSYYSWVMDSQRVLASNPKVVEAYFDLLEDTSKEYNIVLENIYNMDETGFLLGQSQPCNIIVPKENGNRETITMVECISTHGPPPLPMVIFKGKAHQQGWYQDHAAAKDWMFATSPNGWTDNDLALEWLQDCFDKHMQQKAQGKHHLLILDNHSSHVMLDFIQQAWESCIVCLCLPPHATHLLQPLDVSIFGPLQKAFTTEVNKFADANVPISKKDFLGMYIKACQVITGRATAKAFKDVGIDSTLCCEVVLNHMPAFNCNITPPPQLPFPEEPATPSTSVEAKWLIVQLLHSHA</sequence>
<feature type="domain" description="DDE-1" evidence="1">
    <location>
        <begin position="110"/>
        <end position="268"/>
    </location>
</feature>
<dbReference type="InterPro" id="IPR004875">
    <property type="entry name" value="DDE_SF_endonuclease_dom"/>
</dbReference>
<reference evidence="2" key="1">
    <citation type="submission" date="2014-06" db="EMBL/GenBank/DDBJ databases">
        <authorList>
            <person name="Ju J."/>
            <person name="Zhang J."/>
        </authorList>
    </citation>
    <scope>NUCLEOTIDE SEQUENCE</scope>
    <source>
        <strain evidence="2">SscI8</strain>
    </source>
</reference>
<evidence type="ECO:0000259" key="1">
    <source>
        <dbReference type="Pfam" id="PF03184"/>
    </source>
</evidence>
<organism evidence="2">
    <name type="scientific">Sporisorium scitamineum</name>
    <dbReference type="NCBI Taxonomy" id="49012"/>
    <lineage>
        <taxon>Eukaryota</taxon>
        <taxon>Fungi</taxon>
        <taxon>Dikarya</taxon>
        <taxon>Basidiomycota</taxon>
        <taxon>Ustilaginomycotina</taxon>
        <taxon>Ustilaginomycetes</taxon>
        <taxon>Ustilaginales</taxon>
        <taxon>Ustilaginaceae</taxon>
        <taxon>Sporisorium</taxon>
    </lineage>
</organism>
<protein>
    <submittedName>
        <fullName evidence="2">Related to transposase</fullName>
    </submittedName>
</protein>
<dbReference type="GO" id="GO:0003677">
    <property type="term" value="F:DNA binding"/>
    <property type="evidence" value="ECO:0007669"/>
    <property type="project" value="TreeGrafter"/>
</dbReference>
<dbReference type="OrthoDB" id="2554202at2759"/>
<proteinExistence type="predicted"/>